<feature type="domain" description="Zn(2)-C6 fungal-type" evidence="5">
    <location>
        <begin position="21"/>
        <end position="52"/>
    </location>
</feature>
<comment type="caution">
    <text evidence="6">The sequence shown here is derived from an EMBL/GenBank/DDBJ whole genome shotgun (WGS) entry which is preliminary data.</text>
</comment>
<dbReference type="GO" id="GO:0000981">
    <property type="term" value="F:DNA-binding transcription factor activity, RNA polymerase II-specific"/>
    <property type="evidence" value="ECO:0007669"/>
    <property type="project" value="InterPro"/>
</dbReference>
<dbReference type="GO" id="GO:0005634">
    <property type="term" value="C:nucleus"/>
    <property type="evidence" value="ECO:0007669"/>
    <property type="project" value="UniProtKB-SubCell"/>
</dbReference>
<dbReference type="Pfam" id="PF04082">
    <property type="entry name" value="Fungal_trans"/>
    <property type="match status" value="1"/>
</dbReference>
<dbReference type="OrthoDB" id="4934715at2759"/>
<dbReference type="SMART" id="SM00066">
    <property type="entry name" value="GAL4"/>
    <property type="match status" value="1"/>
</dbReference>
<evidence type="ECO:0000256" key="2">
    <source>
        <dbReference type="ARBA" id="ARBA00022723"/>
    </source>
</evidence>
<keyword evidence="2" id="KW-0479">Metal-binding</keyword>
<evidence type="ECO:0000313" key="6">
    <source>
        <dbReference type="EMBL" id="ORY11106.1"/>
    </source>
</evidence>
<evidence type="ECO:0000259" key="5">
    <source>
        <dbReference type="PROSITE" id="PS50048"/>
    </source>
</evidence>
<dbReference type="SMART" id="SM00906">
    <property type="entry name" value="Fungal_trans"/>
    <property type="match status" value="1"/>
</dbReference>
<dbReference type="SUPFAM" id="SSF57701">
    <property type="entry name" value="Zn2/Cys6 DNA-binding domain"/>
    <property type="match status" value="1"/>
</dbReference>
<dbReference type="InterPro" id="IPR007219">
    <property type="entry name" value="XnlR_reg_dom"/>
</dbReference>
<accession>A0A1Y1ZLK2</accession>
<dbReference type="CDD" id="cd12148">
    <property type="entry name" value="fungal_TF_MHR"/>
    <property type="match status" value="1"/>
</dbReference>
<dbReference type="Proteomes" id="UP000193144">
    <property type="component" value="Unassembled WGS sequence"/>
</dbReference>
<dbReference type="CDD" id="cd00067">
    <property type="entry name" value="GAL4"/>
    <property type="match status" value="1"/>
</dbReference>
<protein>
    <recommendedName>
        <fullName evidence="5">Zn(2)-C6 fungal-type domain-containing protein</fullName>
    </recommendedName>
</protein>
<organism evidence="6 7">
    <name type="scientific">Clohesyomyces aquaticus</name>
    <dbReference type="NCBI Taxonomy" id="1231657"/>
    <lineage>
        <taxon>Eukaryota</taxon>
        <taxon>Fungi</taxon>
        <taxon>Dikarya</taxon>
        <taxon>Ascomycota</taxon>
        <taxon>Pezizomycotina</taxon>
        <taxon>Dothideomycetes</taxon>
        <taxon>Pleosporomycetidae</taxon>
        <taxon>Pleosporales</taxon>
        <taxon>Lindgomycetaceae</taxon>
        <taxon>Clohesyomyces</taxon>
    </lineage>
</organism>
<reference evidence="6 7" key="1">
    <citation type="submission" date="2016-07" db="EMBL/GenBank/DDBJ databases">
        <title>Pervasive Adenine N6-methylation of Active Genes in Fungi.</title>
        <authorList>
            <consortium name="DOE Joint Genome Institute"/>
            <person name="Mondo S.J."/>
            <person name="Dannebaum R.O."/>
            <person name="Kuo R.C."/>
            <person name="Labutti K."/>
            <person name="Haridas S."/>
            <person name="Kuo A."/>
            <person name="Salamov A."/>
            <person name="Ahrendt S.R."/>
            <person name="Lipzen A."/>
            <person name="Sullivan W."/>
            <person name="Andreopoulos W.B."/>
            <person name="Clum A."/>
            <person name="Lindquist E."/>
            <person name="Daum C."/>
            <person name="Ramamoorthy G.K."/>
            <person name="Gryganskyi A."/>
            <person name="Culley D."/>
            <person name="Magnuson J.K."/>
            <person name="James T.Y."/>
            <person name="O'Malley M.A."/>
            <person name="Stajich J.E."/>
            <person name="Spatafora J.W."/>
            <person name="Visel A."/>
            <person name="Grigoriev I.V."/>
        </authorList>
    </citation>
    <scope>NUCLEOTIDE SEQUENCE [LARGE SCALE GENOMIC DNA]</scope>
    <source>
        <strain evidence="6 7">CBS 115471</strain>
    </source>
</reference>
<dbReference type="GO" id="GO:0008270">
    <property type="term" value="F:zinc ion binding"/>
    <property type="evidence" value="ECO:0007669"/>
    <property type="project" value="InterPro"/>
</dbReference>
<dbReference type="PROSITE" id="PS00463">
    <property type="entry name" value="ZN2_CY6_FUNGAL_1"/>
    <property type="match status" value="1"/>
</dbReference>
<dbReference type="PANTHER" id="PTHR31001:SF74">
    <property type="entry name" value="ZN(II)2CYS6 TRANSCRIPTION FACTOR (EUROFUNG)"/>
    <property type="match status" value="1"/>
</dbReference>
<dbReference type="Pfam" id="PF00172">
    <property type="entry name" value="Zn_clus"/>
    <property type="match status" value="1"/>
</dbReference>
<proteinExistence type="predicted"/>
<comment type="subcellular location">
    <subcellularLocation>
        <location evidence="1">Nucleus</location>
    </subcellularLocation>
</comment>
<keyword evidence="3" id="KW-0539">Nucleus</keyword>
<dbReference type="STRING" id="1231657.A0A1Y1ZLK2"/>
<name>A0A1Y1ZLK2_9PLEO</name>
<dbReference type="PROSITE" id="PS50048">
    <property type="entry name" value="ZN2_CY6_FUNGAL_2"/>
    <property type="match status" value="1"/>
</dbReference>
<feature type="region of interest" description="Disordered" evidence="4">
    <location>
        <begin position="115"/>
        <end position="152"/>
    </location>
</feature>
<dbReference type="InterPro" id="IPR050613">
    <property type="entry name" value="Sec_Metabolite_Reg"/>
</dbReference>
<evidence type="ECO:0000256" key="3">
    <source>
        <dbReference type="ARBA" id="ARBA00023242"/>
    </source>
</evidence>
<keyword evidence="7" id="KW-1185">Reference proteome</keyword>
<dbReference type="GO" id="GO:0006351">
    <property type="term" value="P:DNA-templated transcription"/>
    <property type="evidence" value="ECO:0007669"/>
    <property type="project" value="InterPro"/>
</dbReference>
<sequence>MSGIASTPIVSYRRREKPQLSCHACRRRKVRCDRLHPCSNCTSRGQGSSCIFTNAHGNTLQGGNGRTVNPKPDDGPGATVISDIATIPGNAANMKSRIDQLESLVLNLMHQNVPTSHPSPLQELDLVSPSQRDHPPTNSEIQYPVSPSPSDYGRISIRQSRPSYVNSSHWAAILDSISELRNHLAQDEDNSHQIHDSVRPQTRFPKPQLLYSGITYETPVSIIKSLPSRAVVDRLISRYFNLLDIAPGVVHSTQFLREYEEFWKAPDNAPVMWVGLLFSMMCLSTQLQQMSLSPGDSARAQSLPAEDAVNLYRTKTIQCLLLGHYTKGGRYTLETLILYFLTECFNLKDMEIGIWVLVGTIVQIAMHMGYHRDAKHFPNISPFAGEMRRRVWAMIVQLDIGVSTQLGLPRMVKERQTDTAEPRNLHDSDFDESVVDLPRSRPETEVTPTLYVLAKLRLLSVGAKVADVATEPRTHSYADILELDRKVQEAQAGIPSSLKWTGLGASLNVSSQTIIQRIWLEVIVQQLKIVLHKKFLDPIRIQEQYRSSRNACIDAAMKILDLQRIVDEEIQADGLLYQSRWRVSSAFSNDFLLATSILCYCLQAYIERERSPSMSSGNTDLEPMEMDKIRILLRTAQGIWARQCAESKEARKAVSALQYVLGNFGGGAEDHVLDGVLSPPTPSAAVSYFPDFTSSYDFLGPDLESESSGWPAFASDSNGEIERWGRTSGFQQMNLSS</sequence>
<dbReference type="Gene3D" id="4.10.240.10">
    <property type="entry name" value="Zn(2)-C6 fungal-type DNA-binding domain"/>
    <property type="match status" value="1"/>
</dbReference>
<dbReference type="InterPro" id="IPR001138">
    <property type="entry name" value="Zn2Cys6_DnaBD"/>
</dbReference>
<dbReference type="GO" id="GO:0003677">
    <property type="term" value="F:DNA binding"/>
    <property type="evidence" value="ECO:0007669"/>
    <property type="project" value="InterPro"/>
</dbReference>
<dbReference type="EMBL" id="MCFA01000064">
    <property type="protein sequence ID" value="ORY11106.1"/>
    <property type="molecule type" value="Genomic_DNA"/>
</dbReference>
<evidence type="ECO:0000256" key="4">
    <source>
        <dbReference type="SAM" id="MobiDB-lite"/>
    </source>
</evidence>
<evidence type="ECO:0000313" key="7">
    <source>
        <dbReference type="Proteomes" id="UP000193144"/>
    </source>
</evidence>
<dbReference type="AlphaFoldDB" id="A0A1Y1ZLK2"/>
<dbReference type="InterPro" id="IPR036864">
    <property type="entry name" value="Zn2-C6_fun-type_DNA-bd_sf"/>
</dbReference>
<gene>
    <name evidence="6" type="ORF">BCR34DRAFT_565692</name>
</gene>
<evidence type="ECO:0000256" key="1">
    <source>
        <dbReference type="ARBA" id="ARBA00004123"/>
    </source>
</evidence>
<dbReference type="PANTHER" id="PTHR31001">
    <property type="entry name" value="UNCHARACTERIZED TRANSCRIPTIONAL REGULATORY PROTEIN"/>
    <property type="match status" value="1"/>
</dbReference>